<evidence type="ECO:0000313" key="1">
    <source>
        <dbReference type="EMBL" id="MCW3804828.1"/>
    </source>
</evidence>
<name>A0AAE3MBH1_9BACT</name>
<dbReference type="EMBL" id="JAPDPI010000005">
    <property type="protein sequence ID" value="MCW3804828.1"/>
    <property type="molecule type" value="Genomic_DNA"/>
</dbReference>
<dbReference type="RefSeq" id="WP_301198050.1">
    <property type="nucleotide sequence ID" value="NZ_JAPDPI010000005.1"/>
</dbReference>
<evidence type="ECO:0000313" key="2">
    <source>
        <dbReference type="Proteomes" id="UP001207408"/>
    </source>
</evidence>
<organism evidence="1 2">
    <name type="scientific">Plebeiibacterium marinum</name>
    <dbReference type="NCBI Taxonomy" id="2992111"/>
    <lineage>
        <taxon>Bacteria</taxon>
        <taxon>Pseudomonadati</taxon>
        <taxon>Bacteroidota</taxon>
        <taxon>Bacteroidia</taxon>
        <taxon>Marinilabiliales</taxon>
        <taxon>Marinilabiliaceae</taxon>
        <taxon>Plebeiibacterium</taxon>
    </lineage>
</organism>
<accession>A0AAE3MBH1</accession>
<comment type="caution">
    <text evidence="1">The sequence shown here is derived from an EMBL/GenBank/DDBJ whole genome shotgun (WGS) entry which is preliminary data.</text>
</comment>
<keyword evidence="2" id="KW-1185">Reference proteome</keyword>
<reference evidence="1" key="1">
    <citation type="submission" date="2022-10" db="EMBL/GenBank/DDBJ databases">
        <authorList>
            <person name="Yu W.X."/>
        </authorList>
    </citation>
    <scope>NUCLEOTIDE SEQUENCE</scope>
    <source>
        <strain evidence="1">D04</strain>
    </source>
</reference>
<evidence type="ECO:0008006" key="3">
    <source>
        <dbReference type="Google" id="ProtNLM"/>
    </source>
</evidence>
<gene>
    <name evidence="1" type="ORF">OM074_04265</name>
</gene>
<protein>
    <recommendedName>
        <fullName evidence="3">Adenylosuccinate lyase</fullName>
    </recommendedName>
</protein>
<sequence length="181" mass="20850">MNSNPINNLTNLKEELNTIPGKQRAVELAKSFTQNPDSIESLYHLIYDVKPKLQWRAAWIFEHIFHEDPTLIKPYLKDIINQLPSIKSDGVKRHFTKILSFSDIEGLITGETINTCTDWIISEKIAVAVKAHCMQILYNATQTYPELKTELKLILEEQIINNTAGFKSRAKKILKKMEGRR</sequence>
<dbReference type="SUPFAM" id="SSF48371">
    <property type="entry name" value="ARM repeat"/>
    <property type="match status" value="1"/>
</dbReference>
<dbReference type="InterPro" id="IPR016024">
    <property type="entry name" value="ARM-type_fold"/>
</dbReference>
<dbReference type="Proteomes" id="UP001207408">
    <property type="component" value="Unassembled WGS sequence"/>
</dbReference>
<proteinExistence type="predicted"/>
<dbReference type="AlphaFoldDB" id="A0AAE3MBH1"/>